<organism evidence="3 4">
    <name type="scientific">Isoptericola hypogeus</name>
    <dbReference type="NCBI Taxonomy" id="300179"/>
    <lineage>
        <taxon>Bacteria</taxon>
        <taxon>Bacillati</taxon>
        <taxon>Actinomycetota</taxon>
        <taxon>Actinomycetes</taxon>
        <taxon>Micrococcales</taxon>
        <taxon>Promicromonosporaceae</taxon>
        <taxon>Isoptericola</taxon>
    </lineage>
</organism>
<dbReference type="Pfam" id="PF14534">
    <property type="entry name" value="DUF4440"/>
    <property type="match status" value="1"/>
</dbReference>
<dbReference type="Gene3D" id="3.10.450.50">
    <property type="match status" value="1"/>
</dbReference>
<feature type="domain" description="DUF4440" evidence="2">
    <location>
        <begin position="57"/>
        <end position="165"/>
    </location>
</feature>
<reference evidence="3 4" key="1">
    <citation type="journal article" date="2019" name="Int. J. Syst. Evol. Microbiol.">
        <title>The Global Catalogue of Microorganisms (GCM) 10K type strain sequencing project: providing services to taxonomists for standard genome sequencing and annotation.</title>
        <authorList>
            <consortium name="The Broad Institute Genomics Platform"/>
            <consortium name="The Broad Institute Genome Sequencing Center for Infectious Disease"/>
            <person name="Wu L."/>
            <person name="Ma J."/>
        </authorList>
    </citation>
    <scope>NUCLEOTIDE SEQUENCE [LARGE SCALE GENOMIC DNA]</scope>
    <source>
        <strain evidence="3 4">JCM 15589</strain>
    </source>
</reference>
<evidence type="ECO:0000313" key="4">
    <source>
        <dbReference type="Proteomes" id="UP001501138"/>
    </source>
</evidence>
<proteinExistence type="predicted"/>
<name>A0ABN2J2C5_9MICO</name>
<gene>
    <name evidence="3" type="ORF">GCM10009809_10830</name>
</gene>
<comment type="caution">
    <text evidence="3">The sequence shown here is derived from an EMBL/GenBank/DDBJ whole genome shotgun (WGS) entry which is preliminary data.</text>
</comment>
<dbReference type="InterPro" id="IPR027843">
    <property type="entry name" value="DUF4440"/>
</dbReference>
<evidence type="ECO:0000256" key="1">
    <source>
        <dbReference type="SAM" id="MobiDB-lite"/>
    </source>
</evidence>
<accession>A0ABN2J2C5</accession>
<sequence>MLAAVALSGCTGWSAAPTPGPAPSPSPGPTPTSPGPVLPPAPAGEHSTRDGSAARELREIELERLEHLVAGDVARAAPLHADDFEVVPPPGGPMGRDQFLTAVESGELDFLVWKPISDIEVRVHGTAAVLWYESRIAVVVATVELLEHDTWHLYYYENRDGAWQVVREQATAVDGFPPPPTR</sequence>
<keyword evidence="4" id="KW-1185">Reference proteome</keyword>
<feature type="region of interest" description="Disordered" evidence="1">
    <location>
        <begin position="1"/>
        <end position="53"/>
    </location>
</feature>
<dbReference type="SUPFAM" id="SSF54427">
    <property type="entry name" value="NTF2-like"/>
    <property type="match status" value="1"/>
</dbReference>
<dbReference type="EMBL" id="BAAAPM010000003">
    <property type="protein sequence ID" value="GAA1716599.1"/>
    <property type="molecule type" value="Genomic_DNA"/>
</dbReference>
<dbReference type="InterPro" id="IPR032710">
    <property type="entry name" value="NTF2-like_dom_sf"/>
</dbReference>
<evidence type="ECO:0000259" key="2">
    <source>
        <dbReference type="Pfam" id="PF14534"/>
    </source>
</evidence>
<protein>
    <recommendedName>
        <fullName evidence="2">DUF4440 domain-containing protein</fullName>
    </recommendedName>
</protein>
<feature type="compositionally biased region" description="Pro residues" evidence="1">
    <location>
        <begin position="18"/>
        <end position="42"/>
    </location>
</feature>
<dbReference type="Proteomes" id="UP001501138">
    <property type="component" value="Unassembled WGS sequence"/>
</dbReference>
<evidence type="ECO:0000313" key="3">
    <source>
        <dbReference type="EMBL" id="GAA1716599.1"/>
    </source>
</evidence>